<organism evidence="1 2">
    <name type="scientific">Nocardia gamkensis</name>
    <dbReference type="NCBI Taxonomy" id="352869"/>
    <lineage>
        <taxon>Bacteria</taxon>
        <taxon>Bacillati</taxon>
        <taxon>Actinomycetota</taxon>
        <taxon>Actinomycetes</taxon>
        <taxon>Mycobacteriales</taxon>
        <taxon>Nocardiaceae</taxon>
        <taxon>Nocardia</taxon>
    </lineage>
</organism>
<keyword evidence="2" id="KW-1185">Reference proteome</keyword>
<reference evidence="1 2" key="1">
    <citation type="submission" date="2020-04" db="EMBL/GenBank/DDBJ databases">
        <title>MicrobeNet Type strains.</title>
        <authorList>
            <person name="Nicholson A.C."/>
        </authorList>
    </citation>
    <scope>NUCLEOTIDE SEQUENCE [LARGE SCALE GENOMIC DNA]</scope>
    <source>
        <strain evidence="1 2">DSM 44956</strain>
    </source>
</reference>
<dbReference type="EMBL" id="JAAXOS010000026">
    <property type="protein sequence ID" value="NKY31159.1"/>
    <property type="molecule type" value="Genomic_DNA"/>
</dbReference>
<gene>
    <name evidence="1" type="ORF">HGB38_33900</name>
</gene>
<evidence type="ECO:0000313" key="2">
    <source>
        <dbReference type="Proteomes" id="UP000540698"/>
    </source>
</evidence>
<proteinExistence type="predicted"/>
<dbReference type="Proteomes" id="UP000540698">
    <property type="component" value="Unassembled WGS sequence"/>
</dbReference>
<evidence type="ECO:0000313" key="1">
    <source>
        <dbReference type="EMBL" id="NKY31159.1"/>
    </source>
</evidence>
<comment type="caution">
    <text evidence="1">The sequence shown here is derived from an EMBL/GenBank/DDBJ whole genome shotgun (WGS) entry which is preliminary data.</text>
</comment>
<dbReference type="RefSeq" id="WP_168434258.1">
    <property type="nucleotide sequence ID" value="NZ_JAAXOS010000026.1"/>
</dbReference>
<protein>
    <submittedName>
        <fullName evidence="1">Uncharacterized protein</fullName>
    </submittedName>
</protein>
<name>A0A7X6LBH3_9NOCA</name>
<accession>A0A7X6LBH3</accession>
<dbReference type="AlphaFoldDB" id="A0A7X6LBH3"/>
<sequence>MDDVAVVTLAASGLGAALCRLPVARGVAVVATEVAAHRWCPNSMSRLGGR</sequence>